<comment type="similarity">
    <text evidence="1">Belongs to the type-I restriction system S methylase family.</text>
</comment>
<dbReference type="PANTHER" id="PTHR30408:SF13">
    <property type="entry name" value="TYPE I RESTRICTION ENZYME HINDI SPECIFICITY SUBUNIT"/>
    <property type="match status" value="1"/>
</dbReference>
<dbReference type="InterPro" id="IPR052021">
    <property type="entry name" value="Type-I_RS_S_subunit"/>
</dbReference>
<keyword evidence="6" id="KW-1185">Reference proteome</keyword>
<evidence type="ECO:0000259" key="4">
    <source>
        <dbReference type="Pfam" id="PF01420"/>
    </source>
</evidence>
<evidence type="ECO:0000256" key="3">
    <source>
        <dbReference type="ARBA" id="ARBA00023125"/>
    </source>
</evidence>
<dbReference type="CDD" id="cd17260">
    <property type="entry name" value="RMtype1_S_EcoEI-TRD1-CR1_like"/>
    <property type="match status" value="1"/>
</dbReference>
<gene>
    <name evidence="5" type="ORF">LQ567_19295</name>
</gene>
<feature type="domain" description="Type I restriction modification DNA specificity" evidence="4">
    <location>
        <begin position="1"/>
        <end position="176"/>
    </location>
</feature>
<dbReference type="Proteomes" id="UP001199816">
    <property type="component" value="Unassembled WGS sequence"/>
</dbReference>
<dbReference type="Gene3D" id="3.90.220.20">
    <property type="entry name" value="DNA methylase specificity domains"/>
    <property type="match status" value="2"/>
</dbReference>
<evidence type="ECO:0000313" key="5">
    <source>
        <dbReference type="EMBL" id="MCD2424938.1"/>
    </source>
</evidence>
<name>A0ABS8PV43_9BACT</name>
<dbReference type="Pfam" id="PF01420">
    <property type="entry name" value="Methylase_S"/>
    <property type="match status" value="1"/>
</dbReference>
<evidence type="ECO:0000313" key="6">
    <source>
        <dbReference type="Proteomes" id="UP001199816"/>
    </source>
</evidence>
<keyword evidence="5" id="KW-0540">Nuclease</keyword>
<evidence type="ECO:0000256" key="2">
    <source>
        <dbReference type="ARBA" id="ARBA00022747"/>
    </source>
</evidence>
<keyword evidence="3" id="KW-0238">DNA-binding</keyword>
<evidence type="ECO:0000256" key="1">
    <source>
        <dbReference type="ARBA" id="ARBA00010923"/>
    </source>
</evidence>
<sequence length="388" mass="44613">MKNWKEYRFSDFVDINPKITLKSNQEYSFVEMKDLNESSKHCEPSQKRILKGGARFEEGDTLFARITPCLENGKICQVRNLENGVGYGSTEFLVFRGKKDISDTDFVFYLSRYDDVRNFAESNFDGTSGRQRVPKSAFDNLYLVLPPPPIQKAIASTLNCLDAKIDLLHRQNEILEEMAETLFRKWFVEDAKENWKTGTVSDVATHLKKSVNPQKHPDIEFQHYSIPSFDNAKQPLSELGSTIQSSKYILEENAILFSKLNPQKDKRVWLLQDEVLNNSICSTEFQIIKPIDEGYLYFLYGWLTLRENYNKIASGSGGTSGSHQRIDPSTIFSFHCPKIPPNYIEEFNKKSKLLFQKQINNSHQIKNLNQLRDSLLPQLISGAIKLKA</sequence>
<dbReference type="InterPro" id="IPR044946">
    <property type="entry name" value="Restrct_endonuc_typeI_TRD_sf"/>
</dbReference>
<protein>
    <submittedName>
        <fullName evidence="5">Restriction endonuclease subunit S</fullName>
    </submittedName>
</protein>
<dbReference type="SUPFAM" id="SSF116734">
    <property type="entry name" value="DNA methylase specificity domain"/>
    <property type="match status" value="2"/>
</dbReference>
<dbReference type="InterPro" id="IPR000055">
    <property type="entry name" value="Restrct_endonuc_typeI_TRD"/>
</dbReference>
<comment type="caution">
    <text evidence="5">The sequence shown here is derived from an EMBL/GenBank/DDBJ whole genome shotgun (WGS) entry which is preliminary data.</text>
</comment>
<dbReference type="PANTHER" id="PTHR30408">
    <property type="entry name" value="TYPE-1 RESTRICTION ENZYME ECOKI SPECIFICITY PROTEIN"/>
    <property type="match status" value="1"/>
</dbReference>
<keyword evidence="5" id="KW-0255">Endonuclease</keyword>
<reference evidence="5 6" key="1">
    <citation type="submission" date="2021-11" db="EMBL/GenBank/DDBJ databases">
        <title>Genomic of Niabella pedocola.</title>
        <authorList>
            <person name="Wu T."/>
        </authorList>
    </citation>
    <scope>NUCLEOTIDE SEQUENCE [LARGE SCALE GENOMIC DNA]</scope>
    <source>
        <strain evidence="5 6">JCM 31011</strain>
    </source>
</reference>
<organism evidence="5 6">
    <name type="scientific">Niabella pedocola</name>
    <dbReference type="NCBI Taxonomy" id="1752077"/>
    <lineage>
        <taxon>Bacteria</taxon>
        <taxon>Pseudomonadati</taxon>
        <taxon>Bacteroidota</taxon>
        <taxon>Chitinophagia</taxon>
        <taxon>Chitinophagales</taxon>
        <taxon>Chitinophagaceae</taxon>
        <taxon>Niabella</taxon>
    </lineage>
</organism>
<proteinExistence type="inferred from homology"/>
<dbReference type="EMBL" id="JAJNEC010000005">
    <property type="protein sequence ID" value="MCD2424938.1"/>
    <property type="molecule type" value="Genomic_DNA"/>
</dbReference>
<keyword evidence="5" id="KW-0378">Hydrolase</keyword>
<dbReference type="GO" id="GO:0004519">
    <property type="term" value="F:endonuclease activity"/>
    <property type="evidence" value="ECO:0007669"/>
    <property type="project" value="UniProtKB-KW"/>
</dbReference>
<keyword evidence="2" id="KW-0680">Restriction system</keyword>
<dbReference type="RefSeq" id="WP_231007287.1">
    <property type="nucleotide sequence ID" value="NZ_JAJNEC010000005.1"/>
</dbReference>
<accession>A0ABS8PV43</accession>